<accession>A0A4Y7K989</accession>
<dbReference type="EMBL" id="CM010721">
    <property type="protein sequence ID" value="RZC68499.1"/>
    <property type="molecule type" value="Genomic_DNA"/>
</dbReference>
<keyword evidence="2" id="KW-1185">Reference proteome</keyword>
<name>A0A4Y7K989_PAPSO</name>
<dbReference type="Gramene" id="RZC68499">
    <property type="protein sequence ID" value="RZC68499"/>
    <property type="gene ID" value="C5167_031780"/>
</dbReference>
<sequence length="88" mass="9461">MGAAEGVLVISSLRVEIDPLEGKFSGPSQLWSFSNGELLIVTGEDKLLHDPKNDSFRFLEICNGKPGSNCGLSATLNYVESLVSPNYS</sequence>
<evidence type="ECO:0000313" key="1">
    <source>
        <dbReference type="EMBL" id="RZC68499.1"/>
    </source>
</evidence>
<dbReference type="AlphaFoldDB" id="A0A4Y7K989"/>
<reference evidence="1 2" key="1">
    <citation type="journal article" date="2018" name="Science">
        <title>The opium poppy genome and morphinan production.</title>
        <authorList>
            <person name="Guo L."/>
            <person name="Winzer T."/>
            <person name="Yang X."/>
            <person name="Li Y."/>
            <person name="Ning Z."/>
            <person name="He Z."/>
            <person name="Teodor R."/>
            <person name="Lu Y."/>
            <person name="Bowser T.A."/>
            <person name="Graham I.A."/>
            <person name="Ye K."/>
        </authorList>
    </citation>
    <scope>NUCLEOTIDE SEQUENCE [LARGE SCALE GENOMIC DNA]</scope>
    <source>
        <strain evidence="2">cv. HN1</strain>
        <tissue evidence="1">Leaves</tissue>
    </source>
</reference>
<evidence type="ECO:0000313" key="2">
    <source>
        <dbReference type="Proteomes" id="UP000316621"/>
    </source>
</evidence>
<gene>
    <name evidence="1" type="ORF">C5167_031780</name>
</gene>
<organism evidence="1 2">
    <name type="scientific">Papaver somniferum</name>
    <name type="common">Opium poppy</name>
    <dbReference type="NCBI Taxonomy" id="3469"/>
    <lineage>
        <taxon>Eukaryota</taxon>
        <taxon>Viridiplantae</taxon>
        <taxon>Streptophyta</taxon>
        <taxon>Embryophyta</taxon>
        <taxon>Tracheophyta</taxon>
        <taxon>Spermatophyta</taxon>
        <taxon>Magnoliopsida</taxon>
        <taxon>Ranunculales</taxon>
        <taxon>Papaveraceae</taxon>
        <taxon>Papaveroideae</taxon>
        <taxon>Papaver</taxon>
    </lineage>
</organism>
<dbReference type="Proteomes" id="UP000316621">
    <property type="component" value="Chromosome 7"/>
</dbReference>
<protein>
    <submittedName>
        <fullName evidence="1">Uncharacterized protein</fullName>
    </submittedName>
</protein>
<proteinExistence type="predicted"/>